<sequence>MNITKIIAHLALIAAAMGSLSEAGHTQTQTQQGVSADDSYTSKTPALTTLTLTVTHAPTTPCDIGGSAHGGVSGGVSGGVNGGANGGISAGGDVSG</sequence>
<feature type="chain" id="PRO_5035878625" evidence="2">
    <location>
        <begin position="24"/>
        <end position="96"/>
    </location>
</feature>
<keyword evidence="2" id="KW-0732">Signal</keyword>
<feature type="region of interest" description="Disordered" evidence="1">
    <location>
        <begin position="21"/>
        <end position="40"/>
    </location>
</feature>
<dbReference type="AlphaFoldDB" id="A0A8T0LXG0"/>
<evidence type="ECO:0000313" key="4">
    <source>
        <dbReference type="Proteomes" id="UP000785171"/>
    </source>
</evidence>
<evidence type="ECO:0000313" key="3">
    <source>
        <dbReference type="EMBL" id="KAG2522266.1"/>
    </source>
</evidence>
<proteinExistence type="predicted"/>
<evidence type="ECO:0000256" key="1">
    <source>
        <dbReference type="SAM" id="MobiDB-lite"/>
    </source>
</evidence>
<organism evidence="3 4">
    <name type="scientific">Phytophthora kernoviae</name>
    <dbReference type="NCBI Taxonomy" id="325452"/>
    <lineage>
        <taxon>Eukaryota</taxon>
        <taxon>Sar</taxon>
        <taxon>Stramenopiles</taxon>
        <taxon>Oomycota</taxon>
        <taxon>Peronosporomycetes</taxon>
        <taxon>Peronosporales</taxon>
        <taxon>Peronosporaceae</taxon>
        <taxon>Phytophthora</taxon>
    </lineage>
</organism>
<name>A0A8T0LXG0_9STRA</name>
<comment type="caution">
    <text evidence="3">The sequence shown here is derived from an EMBL/GenBank/DDBJ whole genome shotgun (WGS) entry which is preliminary data.</text>
</comment>
<protein>
    <submittedName>
        <fullName evidence="3">Uncharacterized protein</fullName>
    </submittedName>
</protein>
<dbReference type="Proteomes" id="UP000785171">
    <property type="component" value="Unassembled WGS sequence"/>
</dbReference>
<reference evidence="3" key="2">
    <citation type="submission" date="2020-06" db="EMBL/GenBank/DDBJ databases">
        <authorList>
            <person name="Studholme D.J."/>
        </authorList>
    </citation>
    <scope>NUCLEOTIDE SEQUENCE</scope>
    <source>
        <strain evidence="3">NZFS 2646</strain>
    </source>
</reference>
<feature type="region of interest" description="Disordered" evidence="1">
    <location>
        <begin position="68"/>
        <end position="96"/>
    </location>
</feature>
<evidence type="ECO:0000256" key="2">
    <source>
        <dbReference type="SAM" id="SignalP"/>
    </source>
</evidence>
<dbReference type="EMBL" id="JPWV03000171">
    <property type="protein sequence ID" value="KAG2522266.1"/>
    <property type="molecule type" value="Genomic_DNA"/>
</dbReference>
<reference evidence="3" key="1">
    <citation type="journal article" date="2015" name="Genom Data">
        <title>Genome sequences of six Phytophthora species associated with forests in New Zealand.</title>
        <authorList>
            <person name="Studholme D.J."/>
            <person name="McDougal R.L."/>
            <person name="Sambles C."/>
            <person name="Hansen E."/>
            <person name="Hardy G."/>
            <person name="Grant M."/>
            <person name="Ganley R.J."/>
            <person name="Williams N.M."/>
        </authorList>
    </citation>
    <scope>NUCLEOTIDE SEQUENCE</scope>
    <source>
        <strain evidence="3">NZFS 2646</strain>
    </source>
</reference>
<feature type="compositionally biased region" description="Polar residues" evidence="1">
    <location>
        <begin position="24"/>
        <end position="40"/>
    </location>
</feature>
<gene>
    <name evidence="3" type="ORF">JM16_002211</name>
</gene>
<feature type="signal peptide" evidence="2">
    <location>
        <begin position="1"/>
        <end position="23"/>
    </location>
</feature>
<accession>A0A8T0LXG0</accession>